<protein>
    <recommendedName>
        <fullName evidence="1">DUF7344 domain-containing protein</fullName>
    </recommendedName>
</protein>
<accession>M0A459</accession>
<comment type="caution">
    <text evidence="2">The sequence shown here is derived from an EMBL/GenBank/DDBJ whole genome shotgun (WGS) entry which is preliminary data.</text>
</comment>
<evidence type="ECO:0000313" key="2">
    <source>
        <dbReference type="EMBL" id="ELY93500.1"/>
    </source>
</evidence>
<dbReference type="PATRIC" id="fig|1227493.4.peg.1181"/>
<dbReference type="RefSeq" id="WP_006652446.1">
    <property type="nucleotide sequence ID" value="NZ_AOIM01000014.1"/>
</dbReference>
<name>M0A459_9EURY</name>
<keyword evidence="3" id="KW-1185">Reference proteome</keyword>
<gene>
    <name evidence="2" type="ORF">C483_06033</name>
</gene>
<dbReference type="Pfam" id="PF24035">
    <property type="entry name" value="DUF7344"/>
    <property type="match status" value="1"/>
</dbReference>
<proteinExistence type="predicted"/>
<feature type="domain" description="DUF7344" evidence="1">
    <location>
        <begin position="26"/>
        <end position="95"/>
    </location>
</feature>
<evidence type="ECO:0000313" key="3">
    <source>
        <dbReference type="Proteomes" id="UP000011519"/>
    </source>
</evidence>
<dbReference type="AlphaFoldDB" id="M0A459"/>
<evidence type="ECO:0000259" key="1">
    <source>
        <dbReference type="Pfam" id="PF24035"/>
    </source>
</evidence>
<reference evidence="2 3" key="1">
    <citation type="journal article" date="2014" name="PLoS Genet.">
        <title>Phylogenetically driven sequencing of extremely halophilic archaea reveals strategies for static and dynamic osmo-response.</title>
        <authorList>
            <person name="Becker E.A."/>
            <person name="Seitzer P.M."/>
            <person name="Tritt A."/>
            <person name="Larsen D."/>
            <person name="Krusor M."/>
            <person name="Yao A.I."/>
            <person name="Wu D."/>
            <person name="Madern D."/>
            <person name="Eisen J.A."/>
            <person name="Darling A.E."/>
            <person name="Facciotti M.T."/>
        </authorList>
    </citation>
    <scope>NUCLEOTIDE SEQUENCE [LARGE SCALE GENOMIC DNA]</scope>
    <source>
        <strain evidence="2 3">JCM 10989</strain>
    </source>
</reference>
<dbReference type="OrthoDB" id="247722at2157"/>
<dbReference type="Proteomes" id="UP000011519">
    <property type="component" value="Unassembled WGS sequence"/>
</dbReference>
<dbReference type="InterPro" id="IPR055768">
    <property type="entry name" value="DUF7344"/>
</dbReference>
<sequence length="128" mass="14245">MSSSTAPVDVERFVRLTDVALDDAYALLANSRLRVVLHVLSACDAPVSVDWLAERTSQWDDDPQETVKTELVHNILPKLDDHRILEYDARSEIVRMDDPVVAFEHPQSESLLVAVTEGCESAARTRSG</sequence>
<organism evidence="2 3">
    <name type="scientific">Natrialba hulunbeirensis JCM 10989</name>
    <dbReference type="NCBI Taxonomy" id="1227493"/>
    <lineage>
        <taxon>Archaea</taxon>
        <taxon>Methanobacteriati</taxon>
        <taxon>Methanobacteriota</taxon>
        <taxon>Stenosarchaea group</taxon>
        <taxon>Halobacteria</taxon>
        <taxon>Halobacteriales</taxon>
        <taxon>Natrialbaceae</taxon>
        <taxon>Natrialba</taxon>
    </lineage>
</organism>
<dbReference type="EMBL" id="AOIM01000014">
    <property type="protein sequence ID" value="ELY93500.1"/>
    <property type="molecule type" value="Genomic_DNA"/>
</dbReference>